<evidence type="ECO:0000313" key="4">
    <source>
        <dbReference type="RefSeq" id="XP_011069578.1"/>
    </source>
</evidence>
<evidence type="ECO:0000313" key="3">
    <source>
        <dbReference type="Proteomes" id="UP000504604"/>
    </source>
</evidence>
<dbReference type="OrthoDB" id="1937164at2759"/>
<keyword evidence="1" id="KW-0812">Transmembrane</keyword>
<dbReference type="Pfam" id="PF25397">
    <property type="entry name" value="DUF7887"/>
    <property type="match status" value="1"/>
</dbReference>
<evidence type="ECO:0000256" key="1">
    <source>
        <dbReference type="SAM" id="Phobius"/>
    </source>
</evidence>
<proteinExistence type="predicted"/>
<dbReference type="PANTHER" id="PTHR38389">
    <property type="entry name" value="DNA-DIRECTED RNA POLYMERASE SUBUNIT BETA"/>
    <property type="match status" value="1"/>
</dbReference>
<feature type="transmembrane region" description="Helical" evidence="1">
    <location>
        <begin position="113"/>
        <end position="130"/>
    </location>
</feature>
<dbReference type="RefSeq" id="XP_011069578.1">
    <property type="nucleotide sequence ID" value="XM_011071276.2"/>
</dbReference>
<sequence length="135" mass="15087">MNIDKKTPHTQSQTRKMFITDIRFLSSNTLSCLNSNTKPNAIPPTIFAKKKDSYETPKKENKTLFPLRFFPSTKLLIQSATGVFALGFVDAGYSGDWSRIGVISRGAEDLIKAAAFVVVPLCLFLIFSLSKEDEY</sequence>
<dbReference type="KEGG" id="sind:105155402"/>
<organism evidence="3 4">
    <name type="scientific">Sesamum indicum</name>
    <name type="common">Oriental sesame</name>
    <name type="synonym">Sesamum orientale</name>
    <dbReference type="NCBI Taxonomy" id="4182"/>
    <lineage>
        <taxon>Eukaryota</taxon>
        <taxon>Viridiplantae</taxon>
        <taxon>Streptophyta</taxon>
        <taxon>Embryophyta</taxon>
        <taxon>Tracheophyta</taxon>
        <taxon>Spermatophyta</taxon>
        <taxon>Magnoliopsida</taxon>
        <taxon>eudicotyledons</taxon>
        <taxon>Gunneridae</taxon>
        <taxon>Pentapetalae</taxon>
        <taxon>asterids</taxon>
        <taxon>lamiids</taxon>
        <taxon>Lamiales</taxon>
        <taxon>Pedaliaceae</taxon>
        <taxon>Sesamum</taxon>
    </lineage>
</organism>
<dbReference type="InterPro" id="IPR057209">
    <property type="entry name" value="DUF7887"/>
</dbReference>
<gene>
    <name evidence="4" type="primary">LOC105155402</name>
</gene>
<protein>
    <submittedName>
        <fullName evidence="4">Uncharacterized protein LOC105155402</fullName>
    </submittedName>
</protein>
<feature type="domain" description="DUF7887" evidence="2">
    <location>
        <begin position="72"/>
        <end position="132"/>
    </location>
</feature>
<keyword evidence="1" id="KW-0472">Membrane</keyword>
<dbReference type="GeneID" id="105155402"/>
<dbReference type="Proteomes" id="UP000504604">
    <property type="component" value="Linkage group LG2"/>
</dbReference>
<keyword evidence="3" id="KW-1185">Reference proteome</keyword>
<dbReference type="PANTHER" id="PTHR38389:SF1">
    <property type="entry name" value="DNA-DIRECTED RNA POLYMERASE SUBUNIT BETA"/>
    <property type="match status" value="1"/>
</dbReference>
<dbReference type="FunCoup" id="A0A6I9SRE1">
    <property type="interactions" value="524"/>
</dbReference>
<accession>A0A6I9SRE1</accession>
<reference evidence="4" key="1">
    <citation type="submission" date="2025-08" db="UniProtKB">
        <authorList>
            <consortium name="RefSeq"/>
        </authorList>
    </citation>
    <scope>IDENTIFICATION</scope>
</reference>
<keyword evidence="1" id="KW-1133">Transmembrane helix</keyword>
<dbReference type="AlphaFoldDB" id="A0A6I9SRE1"/>
<name>A0A6I9SRE1_SESIN</name>
<dbReference type="InParanoid" id="A0A6I9SRE1"/>
<evidence type="ECO:0000259" key="2">
    <source>
        <dbReference type="Pfam" id="PF25397"/>
    </source>
</evidence>